<dbReference type="Pfam" id="PF02272">
    <property type="entry name" value="DHHA1"/>
    <property type="match status" value="1"/>
</dbReference>
<dbReference type="InterPro" id="IPR001667">
    <property type="entry name" value="DDH_dom"/>
</dbReference>
<dbReference type="Gene3D" id="3.90.1640.30">
    <property type="match status" value="1"/>
</dbReference>
<dbReference type="EMBL" id="JPVN01000046">
    <property type="protein sequence ID" value="KGR73568.1"/>
    <property type="molecule type" value="Genomic_DNA"/>
</dbReference>
<sequence length="555" mass="62896">MSHNWVPLDIPLEQHPNYPLIMYLSRQFLIDPIIGHYLYLHGFNNEEKLKRFLEPNIVEDLHDPFLMNDMKKAVIRIIKAIKQKEKILIFGDYDCDGITSTSLLYLALKQFKGEVTYRLPLRSEGYGLSAHAMKQVDTDISLVITVDNGTSSHEAMMVAKEKGIDVIVTDHHEILGPYPNCYAFINPKRHDNKYPFTSLSGAGVALKMVQALYLAAKRKFDVEFHSYLELATLGTIADLMPIIDENRVICSLGLRKMNNEPHPVFKRIFEKSFVKVVDSSTIGFTLGPILNSSGRIGDPNIAVDILTKAEIKEAQIDSLIHLNTKRKELTNQQFILAENQIKQRQLYNDKVIVVFDDFHNGIIGIVAAKITEMYKKPSIVISTTGIGSARSVNGSGFSIINVINNSSELLKKYGGHQAAAGLSITPEEKQIHQFRTAILQAAENEVFNRPPLTYIRKMEIQNFYEDLFDSITYLEPYGINIPKPLFYSDSKRNPSTSVFGTNSEHMKLTYRKNEAIAFNKGSLSHLISRNRPVHALYSTFCNKKKNFLIHSLKVE</sequence>
<dbReference type="PANTHER" id="PTHR30255:SF2">
    <property type="entry name" value="SINGLE-STRANDED-DNA-SPECIFIC EXONUCLEASE RECJ"/>
    <property type="match status" value="1"/>
</dbReference>
<dbReference type="SUPFAM" id="SSF64182">
    <property type="entry name" value="DHH phosphoesterases"/>
    <property type="match status" value="1"/>
</dbReference>
<feature type="domain" description="RecJ OB" evidence="8">
    <location>
        <begin position="458"/>
        <end position="543"/>
    </location>
</feature>
<evidence type="ECO:0000259" key="8">
    <source>
        <dbReference type="Pfam" id="PF17768"/>
    </source>
</evidence>
<evidence type="ECO:0000259" key="6">
    <source>
        <dbReference type="Pfam" id="PF01368"/>
    </source>
</evidence>
<dbReference type="eggNOG" id="COG0608">
    <property type="taxonomic scope" value="Bacteria"/>
</dbReference>
<evidence type="ECO:0000256" key="5">
    <source>
        <dbReference type="ARBA" id="ARBA00022839"/>
    </source>
</evidence>
<dbReference type="GO" id="GO:0006310">
    <property type="term" value="P:DNA recombination"/>
    <property type="evidence" value="ECO:0007669"/>
    <property type="project" value="InterPro"/>
</dbReference>
<dbReference type="InterPro" id="IPR003156">
    <property type="entry name" value="DHHA1_dom"/>
</dbReference>
<keyword evidence="4" id="KW-0378">Hydrolase</keyword>
<keyword evidence="5" id="KW-0269">Exonuclease</keyword>
<protein>
    <recommendedName>
        <fullName evidence="2">Single-stranded-DNA-specific exonuclease RecJ</fullName>
    </recommendedName>
</protein>
<dbReference type="InterPro" id="IPR038763">
    <property type="entry name" value="DHH_sf"/>
</dbReference>
<evidence type="ECO:0000256" key="1">
    <source>
        <dbReference type="ARBA" id="ARBA00005915"/>
    </source>
</evidence>
<dbReference type="GO" id="GO:0003676">
    <property type="term" value="F:nucleic acid binding"/>
    <property type="evidence" value="ECO:0007669"/>
    <property type="project" value="InterPro"/>
</dbReference>
<keyword evidence="10" id="KW-1185">Reference proteome</keyword>
<feature type="domain" description="DHHA1" evidence="7">
    <location>
        <begin position="348"/>
        <end position="441"/>
    </location>
</feature>
<evidence type="ECO:0000313" key="10">
    <source>
        <dbReference type="Proteomes" id="UP000030416"/>
    </source>
</evidence>
<dbReference type="InterPro" id="IPR041122">
    <property type="entry name" value="RecJ_OB"/>
</dbReference>
<evidence type="ECO:0000256" key="2">
    <source>
        <dbReference type="ARBA" id="ARBA00019841"/>
    </source>
</evidence>
<dbReference type="InterPro" id="IPR004610">
    <property type="entry name" value="RecJ"/>
</dbReference>
<dbReference type="Gene3D" id="3.10.310.30">
    <property type="match status" value="1"/>
</dbReference>
<dbReference type="Proteomes" id="UP000030416">
    <property type="component" value="Unassembled WGS sequence"/>
</dbReference>
<dbReference type="NCBIfam" id="TIGR00644">
    <property type="entry name" value="recJ"/>
    <property type="match status" value="1"/>
</dbReference>
<dbReference type="PANTHER" id="PTHR30255">
    <property type="entry name" value="SINGLE-STRANDED-DNA-SPECIFIC EXONUCLEASE RECJ"/>
    <property type="match status" value="1"/>
</dbReference>
<organism evidence="9 10">
    <name type="scientific">Ureibacillus manganicus DSM 26584</name>
    <dbReference type="NCBI Taxonomy" id="1384049"/>
    <lineage>
        <taxon>Bacteria</taxon>
        <taxon>Bacillati</taxon>
        <taxon>Bacillota</taxon>
        <taxon>Bacilli</taxon>
        <taxon>Bacillales</taxon>
        <taxon>Caryophanaceae</taxon>
        <taxon>Ureibacillus</taxon>
    </lineage>
</organism>
<dbReference type="Pfam" id="PF17768">
    <property type="entry name" value="RecJ_OB"/>
    <property type="match status" value="1"/>
</dbReference>
<evidence type="ECO:0000313" key="9">
    <source>
        <dbReference type="EMBL" id="KGR73568.1"/>
    </source>
</evidence>
<comment type="similarity">
    <text evidence="1">Belongs to the RecJ family.</text>
</comment>
<dbReference type="InterPro" id="IPR051673">
    <property type="entry name" value="SSDNA_exonuclease_RecJ"/>
</dbReference>
<proteinExistence type="inferred from homology"/>
<dbReference type="AlphaFoldDB" id="A0A0A3HTE8"/>
<feature type="domain" description="DDH" evidence="6">
    <location>
        <begin position="86"/>
        <end position="235"/>
    </location>
</feature>
<dbReference type="STRING" id="1384049.CD29_19600"/>
<dbReference type="GO" id="GO:0006281">
    <property type="term" value="P:DNA repair"/>
    <property type="evidence" value="ECO:0007669"/>
    <property type="project" value="InterPro"/>
</dbReference>
<comment type="caution">
    <text evidence="9">The sequence shown here is derived from an EMBL/GenBank/DDBJ whole genome shotgun (WGS) entry which is preliminary data.</text>
</comment>
<dbReference type="GO" id="GO:0008409">
    <property type="term" value="F:5'-3' exonuclease activity"/>
    <property type="evidence" value="ECO:0007669"/>
    <property type="project" value="InterPro"/>
</dbReference>
<dbReference type="OrthoDB" id="9809852at2"/>
<keyword evidence="3" id="KW-0540">Nuclease</keyword>
<reference evidence="9 10" key="1">
    <citation type="submission" date="2014-02" db="EMBL/GenBank/DDBJ databases">
        <title>Draft genome sequence of Lysinibacillus manganicus DSM 26584T.</title>
        <authorList>
            <person name="Zhang F."/>
            <person name="Wang G."/>
            <person name="Zhang L."/>
        </authorList>
    </citation>
    <scope>NUCLEOTIDE SEQUENCE [LARGE SCALE GENOMIC DNA]</scope>
    <source>
        <strain evidence="9 10">DSM 26584</strain>
    </source>
</reference>
<dbReference type="Pfam" id="PF01368">
    <property type="entry name" value="DHH"/>
    <property type="match status" value="1"/>
</dbReference>
<accession>A0A0A3HTE8</accession>
<evidence type="ECO:0000256" key="4">
    <source>
        <dbReference type="ARBA" id="ARBA00022801"/>
    </source>
</evidence>
<name>A0A0A3HTE8_9BACL</name>
<dbReference type="RefSeq" id="WP_036190423.1">
    <property type="nucleotide sequence ID" value="NZ_AVDA01000046.1"/>
</dbReference>
<evidence type="ECO:0000256" key="3">
    <source>
        <dbReference type="ARBA" id="ARBA00022722"/>
    </source>
</evidence>
<evidence type="ECO:0000259" key="7">
    <source>
        <dbReference type="Pfam" id="PF02272"/>
    </source>
</evidence>
<gene>
    <name evidence="9" type="ORF">CD29_19600</name>
</gene>